<evidence type="ECO:0000256" key="4">
    <source>
        <dbReference type="ARBA" id="ARBA00022692"/>
    </source>
</evidence>
<dbReference type="Proteomes" id="UP000070544">
    <property type="component" value="Unassembled WGS sequence"/>
</dbReference>
<evidence type="ECO:0000256" key="8">
    <source>
        <dbReference type="ARBA" id="ARBA00023136"/>
    </source>
</evidence>
<feature type="repeat" description="Solcar" evidence="9">
    <location>
        <begin position="235"/>
        <end position="324"/>
    </location>
</feature>
<evidence type="ECO:0000313" key="11">
    <source>
        <dbReference type="EMBL" id="KXS12842.1"/>
    </source>
</evidence>
<protein>
    <submittedName>
        <fullName evidence="11">Mitochondrial carrier</fullName>
    </submittedName>
</protein>
<feature type="repeat" description="Solcar" evidence="9">
    <location>
        <begin position="19"/>
        <end position="106"/>
    </location>
</feature>
<dbReference type="SUPFAM" id="SSF103506">
    <property type="entry name" value="Mitochondrial carrier"/>
    <property type="match status" value="1"/>
</dbReference>
<dbReference type="Gene3D" id="1.50.40.10">
    <property type="entry name" value="Mitochondrial carrier domain"/>
    <property type="match status" value="2"/>
</dbReference>
<dbReference type="GO" id="GO:0031966">
    <property type="term" value="C:mitochondrial membrane"/>
    <property type="evidence" value="ECO:0007669"/>
    <property type="project" value="UniProtKB-SubCell"/>
</dbReference>
<comment type="similarity">
    <text evidence="2 10">Belongs to the mitochondrial carrier (TC 2.A.29) family.</text>
</comment>
<evidence type="ECO:0000256" key="6">
    <source>
        <dbReference type="ARBA" id="ARBA00022989"/>
    </source>
</evidence>
<evidence type="ECO:0000256" key="9">
    <source>
        <dbReference type="PROSITE-ProRule" id="PRU00282"/>
    </source>
</evidence>
<evidence type="ECO:0000256" key="10">
    <source>
        <dbReference type="RuleBase" id="RU000488"/>
    </source>
</evidence>
<organism evidence="11 12">
    <name type="scientific">Gonapodya prolifera (strain JEL478)</name>
    <name type="common">Monoblepharis prolifera</name>
    <dbReference type="NCBI Taxonomy" id="1344416"/>
    <lineage>
        <taxon>Eukaryota</taxon>
        <taxon>Fungi</taxon>
        <taxon>Fungi incertae sedis</taxon>
        <taxon>Chytridiomycota</taxon>
        <taxon>Chytridiomycota incertae sedis</taxon>
        <taxon>Monoblepharidomycetes</taxon>
        <taxon>Monoblepharidales</taxon>
        <taxon>Gonapodyaceae</taxon>
        <taxon>Gonapodya</taxon>
    </lineage>
</organism>
<keyword evidence="5" id="KW-0677">Repeat</keyword>
<evidence type="ECO:0000313" key="12">
    <source>
        <dbReference type="Proteomes" id="UP000070544"/>
    </source>
</evidence>
<dbReference type="InterPro" id="IPR023395">
    <property type="entry name" value="MCP_dom_sf"/>
</dbReference>
<dbReference type="PANTHER" id="PTHR45624">
    <property type="entry name" value="MITOCHONDRIAL BASIC AMINO ACIDS TRANSPORTER-RELATED"/>
    <property type="match status" value="1"/>
</dbReference>
<dbReference type="PRINTS" id="PR00926">
    <property type="entry name" value="MITOCARRIER"/>
</dbReference>
<evidence type="ECO:0000256" key="2">
    <source>
        <dbReference type="ARBA" id="ARBA00006375"/>
    </source>
</evidence>
<dbReference type="InterPro" id="IPR002067">
    <property type="entry name" value="MCP"/>
</dbReference>
<evidence type="ECO:0000256" key="1">
    <source>
        <dbReference type="ARBA" id="ARBA00004225"/>
    </source>
</evidence>
<keyword evidence="6" id="KW-1133">Transmembrane helix</keyword>
<keyword evidence="4 9" id="KW-0812">Transmembrane</keyword>
<keyword evidence="8 9" id="KW-0472">Membrane</keyword>
<sequence length="327" mass="35690">MVNASATSASEPDFRDSIPRTVKDLVAGSVAGIVQVLVGQPFDTIKVRLQGQSAANPIYKGPADAFMKTYKQEGAAAFYKGTLTPLIGIGACVSIQFFANEYMKRFFTNRNLTSIPPSERSATKPPPLTTVQLLISGAASGIANSVLSAPVEHIRIRLQVQTTEADAIATGRTFYKGPVDAIRRIYAERGIAGVWKGQGVTVAREILAYSAYFVTYESLVQRYMEREGITDRTKLPMAKAMGYGAVAGFGFWIACFPVDVIKSKIQLDHLDPAKRLYRSSWHCLTHTFRAEGVPGLFRGFVPCMLRAAPVNSFTFAAFEIAMNLLGR</sequence>
<dbReference type="PROSITE" id="PS50920">
    <property type="entry name" value="SOLCAR"/>
    <property type="match status" value="3"/>
</dbReference>
<dbReference type="AlphaFoldDB" id="A0A139A7S0"/>
<keyword evidence="7" id="KW-0496">Mitochondrion</keyword>
<dbReference type="OrthoDB" id="409586at2759"/>
<keyword evidence="12" id="KW-1185">Reference proteome</keyword>
<comment type="subcellular location">
    <subcellularLocation>
        <location evidence="1">Mitochondrion membrane</location>
        <topology evidence="1">Multi-pass membrane protein</topology>
    </subcellularLocation>
</comment>
<gene>
    <name evidence="11" type="ORF">M427DRAFT_59162</name>
</gene>
<evidence type="ECO:0000256" key="7">
    <source>
        <dbReference type="ARBA" id="ARBA00023128"/>
    </source>
</evidence>
<name>A0A139A7S0_GONPJ</name>
<dbReference type="InterPro" id="IPR050567">
    <property type="entry name" value="Mitochondrial_Carrier"/>
</dbReference>
<dbReference type="PANTHER" id="PTHR45624:SF12">
    <property type="entry name" value="MITOCHONDRIAL ORNITHINE TRANSPORTER 1"/>
    <property type="match status" value="1"/>
</dbReference>
<proteinExistence type="inferred from homology"/>
<dbReference type="STRING" id="1344416.A0A139A7S0"/>
<feature type="repeat" description="Solcar" evidence="9">
    <location>
        <begin position="131"/>
        <end position="222"/>
    </location>
</feature>
<dbReference type="GO" id="GO:0000064">
    <property type="term" value="F:L-ornithine transmembrane transporter activity"/>
    <property type="evidence" value="ECO:0007669"/>
    <property type="project" value="TreeGrafter"/>
</dbReference>
<evidence type="ECO:0000256" key="5">
    <source>
        <dbReference type="ARBA" id="ARBA00022737"/>
    </source>
</evidence>
<accession>A0A139A7S0</accession>
<evidence type="ECO:0000256" key="3">
    <source>
        <dbReference type="ARBA" id="ARBA00022448"/>
    </source>
</evidence>
<dbReference type="OMA" id="HICRLRY"/>
<dbReference type="InterPro" id="IPR018108">
    <property type="entry name" value="MCP_transmembrane"/>
</dbReference>
<dbReference type="Pfam" id="PF00153">
    <property type="entry name" value="Mito_carr"/>
    <property type="match status" value="3"/>
</dbReference>
<dbReference type="GO" id="GO:1990575">
    <property type="term" value="P:mitochondrial L-ornithine transmembrane transport"/>
    <property type="evidence" value="ECO:0007669"/>
    <property type="project" value="TreeGrafter"/>
</dbReference>
<dbReference type="EMBL" id="KQ965784">
    <property type="protein sequence ID" value="KXS12842.1"/>
    <property type="molecule type" value="Genomic_DNA"/>
</dbReference>
<keyword evidence="3 10" id="KW-0813">Transport</keyword>
<reference evidence="11 12" key="1">
    <citation type="journal article" date="2015" name="Genome Biol. Evol.">
        <title>Phylogenomic analyses indicate that early fungi evolved digesting cell walls of algal ancestors of land plants.</title>
        <authorList>
            <person name="Chang Y."/>
            <person name="Wang S."/>
            <person name="Sekimoto S."/>
            <person name="Aerts A.L."/>
            <person name="Choi C."/>
            <person name="Clum A."/>
            <person name="LaButti K.M."/>
            <person name="Lindquist E.A."/>
            <person name="Yee Ngan C."/>
            <person name="Ohm R.A."/>
            <person name="Salamov A.A."/>
            <person name="Grigoriev I.V."/>
            <person name="Spatafora J.W."/>
            <person name="Berbee M.L."/>
        </authorList>
    </citation>
    <scope>NUCLEOTIDE SEQUENCE [LARGE SCALE GENOMIC DNA]</scope>
    <source>
        <strain evidence="11 12">JEL478</strain>
    </source>
</reference>